<evidence type="ECO:0000313" key="4">
    <source>
        <dbReference type="RefSeq" id="XP_016770986.1"/>
    </source>
</evidence>
<accession>A0A8B7KQ14</accession>
<name>A0A7M7IUR8_APIME</name>
<feature type="compositionally biased region" description="Basic and acidic residues" evidence="1">
    <location>
        <begin position="44"/>
        <end position="59"/>
    </location>
</feature>
<gene>
    <name evidence="4" type="primary">LOC107965348</name>
</gene>
<feature type="compositionally biased region" description="Basic residues" evidence="1">
    <location>
        <begin position="1"/>
        <end position="16"/>
    </location>
</feature>
<proteinExistence type="predicted"/>
<dbReference type="OrthoDB" id="6078042at2759"/>
<evidence type="ECO:0000256" key="1">
    <source>
        <dbReference type="SAM" id="MobiDB-lite"/>
    </source>
</evidence>
<organism evidence="2">
    <name type="scientific">Apis mellifera</name>
    <name type="common">Honeybee</name>
    <dbReference type="NCBI Taxonomy" id="7460"/>
    <lineage>
        <taxon>Eukaryota</taxon>
        <taxon>Metazoa</taxon>
        <taxon>Ecdysozoa</taxon>
        <taxon>Arthropoda</taxon>
        <taxon>Hexapoda</taxon>
        <taxon>Insecta</taxon>
        <taxon>Pterygota</taxon>
        <taxon>Neoptera</taxon>
        <taxon>Endopterygota</taxon>
        <taxon>Hymenoptera</taxon>
        <taxon>Apocrita</taxon>
        <taxon>Aculeata</taxon>
        <taxon>Apoidea</taxon>
        <taxon>Anthophila</taxon>
        <taxon>Apidae</taxon>
        <taxon>Apis</taxon>
    </lineage>
</organism>
<sequence length="156" mass="16768">MALRRRRKEGRKRATRPTHTCHPSFLAIEQREITKDGGGGGGEGGDRRKGARNHAEKPGKGGQLEPSHYNDWLSLQKQTPHLLCSLLPQLPAVIIRLCVCEHALVNVVCKRTRRSVYVAAAAACKSGTLGFGDGNGCAPPGLRKPAPGLNIGVDFT</sequence>
<evidence type="ECO:0000313" key="2">
    <source>
        <dbReference type="EnsemblMetazoa" id="XP_016770986"/>
    </source>
</evidence>
<reference evidence="4" key="2">
    <citation type="submission" date="2025-04" db="UniProtKB">
        <authorList>
            <consortium name="RefSeq"/>
        </authorList>
    </citation>
    <scope>IDENTIFICATION</scope>
    <source>
        <strain evidence="4">DH4</strain>
        <tissue evidence="4">Whole body</tissue>
    </source>
</reference>
<evidence type="ECO:0000313" key="3">
    <source>
        <dbReference type="Proteomes" id="UP000005203"/>
    </source>
</evidence>
<dbReference type="KEGG" id="ame:107965348"/>
<dbReference type="GeneID" id="107965348"/>
<keyword evidence="3" id="KW-1185">Reference proteome</keyword>
<protein>
    <submittedName>
        <fullName evidence="4">Uncharacterized protein LOC107965348</fullName>
    </submittedName>
</protein>
<dbReference type="AlphaFoldDB" id="A0A7M7IUR8"/>
<dbReference type="EnsemblMetazoa" id="XM_016915497">
    <property type="protein sequence ID" value="XP_016770986"/>
    <property type="gene ID" value="LOC107965348"/>
</dbReference>
<accession>A0A7M7IUR8</accession>
<reference evidence="2" key="1">
    <citation type="submission" date="2021-01" db="UniProtKB">
        <authorList>
            <consortium name="EnsemblMetazoa"/>
        </authorList>
    </citation>
    <scope>IDENTIFICATION</scope>
    <source>
        <strain evidence="2">DH4</strain>
    </source>
</reference>
<dbReference type="Proteomes" id="UP000005203">
    <property type="component" value="Linkage group LG12"/>
</dbReference>
<feature type="region of interest" description="Disordered" evidence="1">
    <location>
        <begin position="1"/>
        <end position="68"/>
    </location>
</feature>
<dbReference type="RefSeq" id="XP_016770986.1">
    <property type="nucleotide sequence ID" value="XM_016915497.2"/>
</dbReference>